<name>A0A7J9DP45_9ROSI</name>
<protein>
    <submittedName>
        <fullName evidence="1">Uncharacterized protein</fullName>
    </submittedName>
</protein>
<sequence length="62" mass="7014">MLHLLGLLPLFEKDLRKALHLGLQSRTMVALMLLNLHLCLELMLSGMKLKTTHMMQGPSFPS</sequence>
<comment type="caution">
    <text evidence="1">The sequence shown here is derived from an EMBL/GenBank/DDBJ whole genome shotgun (WGS) entry which is preliminary data.</text>
</comment>
<dbReference type="EMBL" id="JABEZW010000004">
    <property type="protein sequence ID" value="MBA0762523.1"/>
    <property type="molecule type" value="Genomic_DNA"/>
</dbReference>
<organism evidence="1 2">
    <name type="scientific">Gossypium trilobum</name>
    <dbReference type="NCBI Taxonomy" id="34281"/>
    <lineage>
        <taxon>Eukaryota</taxon>
        <taxon>Viridiplantae</taxon>
        <taxon>Streptophyta</taxon>
        <taxon>Embryophyta</taxon>
        <taxon>Tracheophyta</taxon>
        <taxon>Spermatophyta</taxon>
        <taxon>Magnoliopsida</taxon>
        <taxon>eudicotyledons</taxon>
        <taxon>Gunneridae</taxon>
        <taxon>Pentapetalae</taxon>
        <taxon>rosids</taxon>
        <taxon>malvids</taxon>
        <taxon>Malvales</taxon>
        <taxon>Malvaceae</taxon>
        <taxon>Malvoideae</taxon>
        <taxon>Gossypium</taxon>
    </lineage>
</organism>
<evidence type="ECO:0000313" key="2">
    <source>
        <dbReference type="Proteomes" id="UP000593568"/>
    </source>
</evidence>
<keyword evidence="2" id="KW-1185">Reference proteome</keyword>
<dbReference type="Proteomes" id="UP000593568">
    <property type="component" value="Unassembled WGS sequence"/>
</dbReference>
<dbReference type="AlphaFoldDB" id="A0A7J9DP45"/>
<proteinExistence type="predicted"/>
<accession>A0A7J9DP45</accession>
<evidence type="ECO:0000313" key="1">
    <source>
        <dbReference type="EMBL" id="MBA0762523.1"/>
    </source>
</evidence>
<gene>
    <name evidence="1" type="ORF">Gotri_012122</name>
</gene>
<reference evidence="1 2" key="1">
    <citation type="journal article" date="2019" name="Genome Biol. Evol.">
        <title>Insights into the evolution of the New World diploid cottons (Gossypium, subgenus Houzingenia) based on genome sequencing.</title>
        <authorList>
            <person name="Grover C.E."/>
            <person name="Arick M.A. 2nd"/>
            <person name="Thrash A."/>
            <person name="Conover J.L."/>
            <person name="Sanders W.S."/>
            <person name="Peterson D.G."/>
            <person name="Frelichowski J.E."/>
            <person name="Scheffler J.A."/>
            <person name="Scheffler B.E."/>
            <person name="Wendel J.F."/>
        </authorList>
    </citation>
    <scope>NUCLEOTIDE SEQUENCE [LARGE SCALE GENOMIC DNA]</scope>
    <source>
        <strain evidence="1">8</strain>
        <tissue evidence="1">Leaf</tissue>
    </source>
</reference>